<dbReference type="PIRSF" id="PIRSF005261">
    <property type="entry name" value="Heat_shock_Hsp33"/>
    <property type="match status" value="1"/>
</dbReference>
<proteinExistence type="inferred from homology"/>
<dbReference type="GO" id="GO:0005737">
    <property type="term" value="C:cytoplasm"/>
    <property type="evidence" value="ECO:0007669"/>
    <property type="project" value="UniProtKB-SubCell"/>
</dbReference>
<reference evidence="8" key="1">
    <citation type="journal article" date="2019" name="Microbiology">
        <title>Complete Genome Sequence of an Uncultured Bacterium of the Candidate Phylum Bipolaricaulota.</title>
        <authorList>
            <person name="Kadnikov V.V."/>
            <person name="Mardanov A.V."/>
            <person name="Beletsky A.V."/>
            <person name="Frank Y.A."/>
            <person name="Karnachuk O.V."/>
            <person name="Ravin N.V."/>
        </authorList>
    </citation>
    <scope>NUCLEOTIDE SEQUENCE [LARGE SCALE GENOMIC DNA]</scope>
</reference>
<keyword evidence="8" id="KW-1185">Reference proteome</keyword>
<dbReference type="Gene3D" id="3.90.1280.10">
    <property type="entry name" value="HSP33 redox switch-like"/>
    <property type="match status" value="1"/>
</dbReference>
<dbReference type="Gene3D" id="3.55.30.10">
    <property type="entry name" value="Hsp33 domain"/>
    <property type="match status" value="1"/>
</dbReference>
<dbReference type="InterPro" id="IPR016154">
    <property type="entry name" value="Heat_shock_Hsp33_C"/>
</dbReference>
<evidence type="ECO:0000313" key="7">
    <source>
        <dbReference type="EMBL" id="QGT99069.1"/>
    </source>
</evidence>
<evidence type="ECO:0000256" key="5">
    <source>
        <dbReference type="ARBA" id="ARBA00023284"/>
    </source>
</evidence>
<comment type="function">
    <text evidence="6">Redox regulated molecular chaperone. Protects both thermally unfolding and oxidatively damaged proteins from irreversible aggregation. Plays an important role in the bacterial defense system toward oxidative stress.</text>
</comment>
<evidence type="ECO:0000256" key="1">
    <source>
        <dbReference type="ARBA" id="ARBA00022490"/>
    </source>
</evidence>
<evidence type="ECO:0000313" key="8">
    <source>
        <dbReference type="Proteomes" id="UP000426444"/>
    </source>
</evidence>
<keyword evidence="3 6" id="KW-1015">Disulfide bond</keyword>
<dbReference type="InterPro" id="IPR016153">
    <property type="entry name" value="Heat_shock_Hsp33_N"/>
</dbReference>
<comment type="similarity">
    <text evidence="6">Belongs to the HSP33 family.</text>
</comment>
<feature type="disulfide bond" description="Redox-active" evidence="6">
    <location>
        <begin position="240"/>
        <end position="242"/>
    </location>
</feature>
<dbReference type="SUPFAM" id="SSF64397">
    <property type="entry name" value="Hsp33 domain"/>
    <property type="match status" value="1"/>
</dbReference>
<dbReference type="CDD" id="cd00498">
    <property type="entry name" value="Hsp33"/>
    <property type="match status" value="1"/>
</dbReference>
<accession>A0A6I6DHH7</accession>
<feature type="disulfide bond" description="Redox-active" evidence="6">
    <location>
        <begin position="273"/>
        <end position="276"/>
    </location>
</feature>
<keyword evidence="2 6" id="KW-0862">Zinc</keyword>
<dbReference type="AlphaFoldDB" id="A0A6I6DHH7"/>
<comment type="PTM">
    <text evidence="6">Under oxidizing conditions two disulfide bonds are formed involving the reactive cysteines. Under reducing conditions zinc is bound to the reactive cysteines and the protein is inactive.</text>
</comment>
<gene>
    <name evidence="6" type="primary">hslO</name>
    <name evidence="7" type="ORF">SYNTR_0476</name>
</gene>
<dbReference type="Pfam" id="PF01430">
    <property type="entry name" value="HSP33"/>
    <property type="match status" value="1"/>
</dbReference>
<protein>
    <recommendedName>
        <fullName evidence="6">33 kDa chaperonin</fullName>
    </recommendedName>
    <alternativeName>
        <fullName evidence="6">Heat shock protein 33 homolog</fullName>
        <shortName evidence="6">HSP33</shortName>
    </alternativeName>
</protein>
<dbReference type="GO" id="GO:0042026">
    <property type="term" value="P:protein refolding"/>
    <property type="evidence" value="ECO:0007669"/>
    <property type="project" value="TreeGrafter"/>
</dbReference>
<dbReference type="SUPFAM" id="SSF118352">
    <property type="entry name" value="HSP33 redox switch-like"/>
    <property type="match status" value="1"/>
</dbReference>
<name>A0A6I6DHH7_9FIRM</name>
<evidence type="ECO:0000256" key="6">
    <source>
        <dbReference type="HAMAP-Rule" id="MF_00117"/>
    </source>
</evidence>
<dbReference type="EMBL" id="CP046457">
    <property type="protein sequence ID" value="QGT99069.1"/>
    <property type="molecule type" value="Genomic_DNA"/>
</dbReference>
<keyword evidence="5 6" id="KW-0676">Redox-active center</keyword>
<keyword evidence="4 6" id="KW-0143">Chaperone</keyword>
<dbReference type="KEGG" id="salq:SYNTR_0476"/>
<dbReference type="NCBIfam" id="NF001033">
    <property type="entry name" value="PRK00114.1"/>
    <property type="match status" value="1"/>
</dbReference>
<dbReference type="RefSeq" id="WP_197079159.1">
    <property type="nucleotide sequence ID" value="NZ_CP046457.1"/>
</dbReference>
<evidence type="ECO:0000256" key="2">
    <source>
        <dbReference type="ARBA" id="ARBA00022833"/>
    </source>
</evidence>
<dbReference type="PANTHER" id="PTHR30111">
    <property type="entry name" value="33 KDA CHAPERONIN"/>
    <property type="match status" value="1"/>
</dbReference>
<dbReference type="GO" id="GO:0051082">
    <property type="term" value="F:unfolded protein binding"/>
    <property type="evidence" value="ECO:0007669"/>
    <property type="project" value="UniProtKB-UniRule"/>
</dbReference>
<keyword evidence="1 6" id="KW-0963">Cytoplasm</keyword>
<dbReference type="PANTHER" id="PTHR30111:SF1">
    <property type="entry name" value="33 KDA CHAPERONIN"/>
    <property type="match status" value="1"/>
</dbReference>
<evidence type="ECO:0000256" key="4">
    <source>
        <dbReference type="ARBA" id="ARBA00023186"/>
    </source>
</evidence>
<dbReference type="Proteomes" id="UP000426444">
    <property type="component" value="Chromosome"/>
</dbReference>
<dbReference type="HAMAP" id="MF_00117">
    <property type="entry name" value="HslO"/>
    <property type="match status" value="1"/>
</dbReference>
<dbReference type="InterPro" id="IPR000397">
    <property type="entry name" value="Heat_shock_Hsp33"/>
</dbReference>
<sequence>MKDYLLLATDKAKQVRVFIAKTTNLVDKATKRHKTSATASAALGRVITAAAIMGISDLKSENSRLTIRVNGNGIAGAVLATADNNGNVRGLISNPSADLPSISPGKLNVGGIIGKDGKLEVIKDLGMQQPFVGSVALVNGEIGEDLAHYYLMSEQLPSLVSLGVLVAPELSIQAAGGLIIQAMPNADDELLRTIEGNVLKMGTISKFINEKEDLKSILDIVLDGIEYEIIIKDKPLAFRCECNRERLLSIVASMPENEIEETFEEQGKLEISCNFCNETYLFTKDIIEEAKK</sequence>
<organism evidence="7 8">
    <name type="scientific">Candidatus Syntrophocurvum alkaliphilum</name>
    <dbReference type="NCBI Taxonomy" id="2293317"/>
    <lineage>
        <taxon>Bacteria</taxon>
        <taxon>Bacillati</taxon>
        <taxon>Bacillota</taxon>
        <taxon>Clostridia</taxon>
        <taxon>Eubacteriales</taxon>
        <taxon>Syntrophomonadaceae</taxon>
        <taxon>Candidatus Syntrophocurvum</taxon>
    </lineage>
</organism>
<evidence type="ECO:0000256" key="3">
    <source>
        <dbReference type="ARBA" id="ARBA00023157"/>
    </source>
</evidence>
<comment type="subcellular location">
    <subcellularLocation>
        <location evidence="6">Cytoplasm</location>
    </subcellularLocation>
</comment>
<dbReference type="GO" id="GO:0044183">
    <property type="term" value="F:protein folding chaperone"/>
    <property type="evidence" value="ECO:0007669"/>
    <property type="project" value="TreeGrafter"/>
</dbReference>